<dbReference type="RefSeq" id="WP_344946442.1">
    <property type="nucleotide sequence ID" value="NZ_BAAAZR010000021.1"/>
</dbReference>
<evidence type="ECO:0000313" key="2">
    <source>
        <dbReference type="Proteomes" id="UP001500888"/>
    </source>
</evidence>
<name>A0ABP7IV05_9ACTN</name>
<dbReference type="Proteomes" id="UP001500888">
    <property type="component" value="Unassembled WGS sequence"/>
</dbReference>
<keyword evidence="2" id="KW-1185">Reference proteome</keyword>
<sequence length="40" mass="4225">MNDPLVCPACGAQDRIVEHAAAYLMSDELARAGLPVPISE</sequence>
<reference evidence="2" key="1">
    <citation type="journal article" date="2019" name="Int. J. Syst. Evol. Microbiol.">
        <title>The Global Catalogue of Microorganisms (GCM) 10K type strain sequencing project: providing services to taxonomists for standard genome sequencing and annotation.</title>
        <authorList>
            <consortium name="The Broad Institute Genomics Platform"/>
            <consortium name="The Broad Institute Genome Sequencing Center for Infectious Disease"/>
            <person name="Wu L."/>
            <person name="Ma J."/>
        </authorList>
    </citation>
    <scope>NUCLEOTIDE SEQUENCE [LARGE SCALE GENOMIC DNA]</scope>
    <source>
        <strain evidence="2">JCM 16908</strain>
    </source>
</reference>
<accession>A0ABP7IV05</accession>
<gene>
    <name evidence="1" type="ORF">GCM10022226_55720</name>
</gene>
<proteinExistence type="predicted"/>
<evidence type="ECO:0000313" key="1">
    <source>
        <dbReference type="EMBL" id="GAA3827686.1"/>
    </source>
</evidence>
<organism evidence="1 2">
    <name type="scientific">Sphaerisporangium flaviroseum</name>
    <dbReference type="NCBI Taxonomy" id="509199"/>
    <lineage>
        <taxon>Bacteria</taxon>
        <taxon>Bacillati</taxon>
        <taxon>Actinomycetota</taxon>
        <taxon>Actinomycetes</taxon>
        <taxon>Streptosporangiales</taxon>
        <taxon>Streptosporangiaceae</taxon>
        <taxon>Sphaerisporangium</taxon>
    </lineage>
</organism>
<dbReference type="EMBL" id="BAAAZR010000021">
    <property type="protein sequence ID" value="GAA3827686.1"/>
    <property type="molecule type" value="Genomic_DNA"/>
</dbReference>
<protein>
    <submittedName>
        <fullName evidence="1">Uncharacterized protein</fullName>
    </submittedName>
</protein>
<comment type="caution">
    <text evidence="1">The sequence shown here is derived from an EMBL/GenBank/DDBJ whole genome shotgun (WGS) entry which is preliminary data.</text>
</comment>